<feature type="region of interest" description="Disordered" evidence="10">
    <location>
        <begin position="469"/>
        <end position="506"/>
    </location>
</feature>
<organism evidence="12 13">
    <name type="scientific">Ignelater luminosus</name>
    <name type="common">Cucubano</name>
    <name type="synonym">Pyrophorus luminosus</name>
    <dbReference type="NCBI Taxonomy" id="2038154"/>
    <lineage>
        <taxon>Eukaryota</taxon>
        <taxon>Metazoa</taxon>
        <taxon>Ecdysozoa</taxon>
        <taxon>Arthropoda</taxon>
        <taxon>Hexapoda</taxon>
        <taxon>Insecta</taxon>
        <taxon>Pterygota</taxon>
        <taxon>Neoptera</taxon>
        <taxon>Endopterygota</taxon>
        <taxon>Coleoptera</taxon>
        <taxon>Polyphaga</taxon>
        <taxon>Elateriformia</taxon>
        <taxon>Elateroidea</taxon>
        <taxon>Elateridae</taxon>
        <taxon>Agrypninae</taxon>
        <taxon>Pyrophorini</taxon>
        <taxon>Ignelater</taxon>
    </lineage>
</organism>
<feature type="domain" description="C2H2-type" evidence="11">
    <location>
        <begin position="278"/>
        <end position="305"/>
    </location>
</feature>
<evidence type="ECO:0000259" key="11">
    <source>
        <dbReference type="PROSITE" id="PS50157"/>
    </source>
</evidence>
<dbReference type="InterPro" id="IPR036236">
    <property type="entry name" value="Znf_C2H2_sf"/>
</dbReference>
<evidence type="ECO:0000313" key="13">
    <source>
        <dbReference type="Proteomes" id="UP000801492"/>
    </source>
</evidence>
<dbReference type="FunFam" id="3.30.160.60:FF:000706">
    <property type="entry name" value="Zinc finger protein"/>
    <property type="match status" value="1"/>
</dbReference>
<keyword evidence="7" id="KW-0804">Transcription</keyword>
<feature type="domain" description="C2H2-type" evidence="11">
    <location>
        <begin position="192"/>
        <end position="219"/>
    </location>
</feature>
<protein>
    <recommendedName>
        <fullName evidence="11">C2H2-type domain-containing protein</fullName>
    </recommendedName>
</protein>
<feature type="domain" description="C2H2-type" evidence="11">
    <location>
        <begin position="420"/>
        <end position="447"/>
    </location>
</feature>
<comment type="subcellular location">
    <subcellularLocation>
        <location evidence="1">Nucleus</location>
    </subcellularLocation>
</comment>
<evidence type="ECO:0000256" key="7">
    <source>
        <dbReference type="ARBA" id="ARBA00023163"/>
    </source>
</evidence>
<evidence type="ECO:0000256" key="3">
    <source>
        <dbReference type="ARBA" id="ARBA00022737"/>
    </source>
</evidence>
<feature type="compositionally biased region" description="Low complexity" evidence="10">
    <location>
        <begin position="495"/>
        <end position="506"/>
    </location>
</feature>
<evidence type="ECO:0000256" key="4">
    <source>
        <dbReference type="ARBA" id="ARBA00022771"/>
    </source>
</evidence>
<dbReference type="PANTHER" id="PTHR24399">
    <property type="entry name" value="ZINC FINGER AND BTB DOMAIN-CONTAINING"/>
    <property type="match status" value="1"/>
</dbReference>
<dbReference type="EMBL" id="VTPC01085677">
    <property type="protein sequence ID" value="KAF2886989.1"/>
    <property type="molecule type" value="Genomic_DNA"/>
</dbReference>
<accession>A0A8K0CGM5</accession>
<dbReference type="PROSITE" id="PS50157">
    <property type="entry name" value="ZINC_FINGER_C2H2_2"/>
    <property type="match status" value="9"/>
</dbReference>
<feature type="domain" description="C2H2-type" evidence="11">
    <location>
        <begin position="249"/>
        <end position="277"/>
    </location>
</feature>
<feature type="domain" description="C2H2-type" evidence="11">
    <location>
        <begin position="392"/>
        <end position="419"/>
    </location>
</feature>
<comment type="caution">
    <text evidence="12">The sequence shown here is derived from an EMBL/GenBank/DDBJ whole genome shotgun (WGS) entry which is preliminary data.</text>
</comment>
<dbReference type="FunFam" id="3.30.160.60:FF:004084">
    <property type="match status" value="1"/>
</dbReference>
<feature type="compositionally biased region" description="Polar residues" evidence="10">
    <location>
        <begin position="96"/>
        <end position="109"/>
    </location>
</feature>
<feature type="domain" description="C2H2-type" evidence="11">
    <location>
        <begin position="308"/>
        <end position="335"/>
    </location>
</feature>
<dbReference type="PANTHER" id="PTHR24399:SF70">
    <property type="entry name" value="C2H2-TYPE DOMAIN-CONTAINING PROTEIN"/>
    <property type="match status" value="1"/>
</dbReference>
<dbReference type="PROSITE" id="PS00028">
    <property type="entry name" value="ZINC_FINGER_C2H2_1"/>
    <property type="match status" value="8"/>
</dbReference>
<dbReference type="SMART" id="SM00355">
    <property type="entry name" value="ZnF_C2H2"/>
    <property type="match status" value="10"/>
</dbReference>
<reference evidence="12" key="1">
    <citation type="submission" date="2019-08" db="EMBL/GenBank/DDBJ databases">
        <title>The genome of the North American firefly Photinus pyralis.</title>
        <authorList>
            <consortium name="Photinus pyralis genome working group"/>
            <person name="Fallon T.R."/>
            <person name="Sander Lower S.E."/>
            <person name="Weng J.-K."/>
        </authorList>
    </citation>
    <scope>NUCLEOTIDE SEQUENCE</scope>
    <source>
        <strain evidence="12">TRF0915ILg1</strain>
        <tissue evidence="12">Whole body</tissue>
    </source>
</reference>
<dbReference type="Pfam" id="PF00096">
    <property type="entry name" value="zf-C2H2"/>
    <property type="match status" value="6"/>
</dbReference>
<feature type="domain" description="C2H2-type" evidence="11">
    <location>
        <begin position="336"/>
        <end position="363"/>
    </location>
</feature>
<sequence>MRHLELSKAINCSPVRNDVKEEDFEEIKEELPGFNLIECESLMKNDFHSDDESLDLELPLSPTSALSECELPTKQNTTPRRNRRKALQPQRAIHSEVSQSGSLENSSECSQDATESTFLKLMGQDNNILNLKTDLFMSDTENDIELPDGEDLLQDIDEENIFKGLQEETNGEKLDEDIIDNVKEEWRSHWGVKCNMCEQVFPYKMEFDKHYRSSYGTAPVYTCSFCNKTAEKYSTFRSHCYRHITEGRYKCQECPKGFSLQSMLHVHVLSKHTKAKPFVCEECGKSFVTKPGLRIHLKKHKAETKEDYPCVECGKVLHTRGGLTSHMNVHRLGRRFMCDVCGKTFTQKVNMQQHVKQHTGDKPHTCDKCGKTFAEKSHLARHYSFHSNVRPYKCEVCQKMYKTERCLKVHSLVHAAARPFVCTYCSKGFLSSTKLKQHHNIHTGERPYACKYCERTFTNYPNWLKHTRRRHKVDHKTGEGLPPKVPKEEAPPTPASTAADFPPSSDNSDPLMVDFITLSKSDELLLQQGLIGLPTNFDERFVFPQQLDLLSGTSNNSNLINPYLQMQLPGHQTLLPQSIQTPNTQFNDILHSSLLQQSLQCD</sequence>
<evidence type="ECO:0000256" key="2">
    <source>
        <dbReference type="ARBA" id="ARBA00022723"/>
    </source>
</evidence>
<keyword evidence="2" id="KW-0479">Metal-binding</keyword>
<gene>
    <name evidence="12" type="ORF">ILUMI_19185</name>
</gene>
<feature type="domain" description="C2H2-type" evidence="11">
    <location>
        <begin position="448"/>
        <end position="476"/>
    </location>
</feature>
<evidence type="ECO:0000256" key="5">
    <source>
        <dbReference type="ARBA" id="ARBA00022833"/>
    </source>
</evidence>
<dbReference type="FunFam" id="3.30.160.60:FF:001397">
    <property type="entry name" value="Datilografo, isoform A"/>
    <property type="match status" value="1"/>
</dbReference>
<dbReference type="FunFam" id="3.30.160.60:FF:000624">
    <property type="entry name" value="zinc finger protein 697"/>
    <property type="match status" value="1"/>
</dbReference>
<dbReference type="GO" id="GO:0000978">
    <property type="term" value="F:RNA polymerase II cis-regulatory region sequence-specific DNA binding"/>
    <property type="evidence" value="ECO:0007669"/>
    <property type="project" value="TreeGrafter"/>
</dbReference>
<evidence type="ECO:0000256" key="6">
    <source>
        <dbReference type="ARBA" id="ARBA00023015"/>
    </source>
</evidence>
<dbReference type="GO" id="GO:0001227">
    <property type="term" value="F:DNA-binding transcription repressor activity, RNA polymerase II-specific"/>
    <property type="evidence" value="ECO:0007669"/>
    <property type="project" value="TreeGrafter"/>
</dbReference>
<feature type="region of interest" description="Disordered" evidence="10">
    <location>
        <begin position="65"/>
        <end position="109"/>
    </location>
</feature>
<keyword evidence="5" id="KW-0862">Zinc</keyword>
<keyword evidence="8" id="KW-0539">Nucleus</keyword>
<proteinExistence type="predicted"/>
<dbReference type="OrthoDB" id="3437960at2759"/>
<dbReference type="SUPFAM" id="SSF57667">
    <property type="entry name" value="beta-beta-alpha zinc fingers"/>
    <property type="match status" value="6"/>
</dbReference>
<evidence type="ECO:0000313" key="12">
    <source>
        <dbReference type="EMBL" id="KAF2886989.1"/>
    </source>
</evidence>
<keyword evidence="13" id="KW-1185">Reference proteome</keyword>
<dbReference type="Gene3D" id="3.30.160.60">
    <property type="entry name" value="Classic Zinc Finger"/>
    <property type="match status" value="8"/>
</dbReference>
<evidence type="ECO:0000256" key="9">
    <source>
        <dbReference type="PROSITE-ProRule" id="PRU00042"/>
    </source>
</evidence>
<evidence type="ECO:0000256" key="1">
    <source>
        <dbReference type="ARBA" id="ARBA00004123"/>
    </source>
</evidence>
<keyword evidence="6" id="KW-0805">Transcription regulation</keyword>
<dbReference type="InterPro" id="IPR013087">
    <property type="entry name" value="Znf_C2H2_type"/>
</dbReference>
<feature type="domain" description="C2H2-type" evidence="11">
    <location>
        <begin position="364"/>
        <end position="391"/>
    </location>
</feature>
<keyword evidence="4 9" id="KW-0863">Zinc-finger</keyword>
<dbReference type="Proteomes" id="UP000801492">
    <property type="component" value="Unassembled WGS sequence"/>
</dbReference>
<dbReference type="GO" id="GO:0005654">
    <property type="term" value="C:nucleoplasm"/>
    <property type="evidence" value="ECO:0007669"/>
    <property type="project" value="TreeGrafter"/>
</dbReference>
<keyword evidence="3" id="KW-0677">Repeat</keyword>
<evidence type="ECO:0000256" key="10">
    <source>
        <dbReference type="SAM" id="MobiDB-lite"/>
    </source>
</evidence>
<dbReference type="GO" id="GO:0008270">
    <property type="term" value="F:zinc ion binding"/>
    <property type="evidence" value="ECO:0007669"/>
    <property type="project" value="UniProtKB-KW"/>
</dbReference>
<evidence type="ECO:0000256" key="8">
    <source>
        <dbReference type="ARBA" id="ARBA00023242"/>
    </source>
</evidence>
<name>A0A8K0CGM5_IGNLU</name>
<dbReference type="AlphaFoldDB" id="A0A8K0CGM5"/>
<dbReference type="FunFam" id="3.30.160.60:FF:000446">
    <property type="entry name" value="Zinc finger protein"/>
    <property type="match status" value="1"/>
</dbReference>